<evidence type="ECO:0000256" key="2">
    <source>
        <dbReference type="ARBA" id="ARBA00006679"/>
    </source>
</evidence>
<dbReference type="EMBL" id="BNAU01000007">
    <property type="protein sequence ID" value="GHF14716.1"/>
    <property type="molecule type" value="Genomic_DNA"/>
</dbReference>
<accession>A0ABQ3JE18</accession>
<name>A0ABQ3JE18_9PSEU</name>
<dbReference type="Pfam" id="PF07681">
    <property type="entry name" value="DoxX"/>
    <property type="match status" value="1"/>
</dbReference>
<comment type="similarity">
    <text evidence="2">Belongs to the DoxX family.</text>
</comment>
<feature type="transmembrane region" description="Helical" evidence="7">
    <location>
        <begin position="57"/>
        <end position="75"/>
    </location>
</feature>
<keyword evidence="5 7" id="KW-1133">Transmembrane helix</keyword>
<evidence type="ECO:0000256" key="4">
    <source>
        <dbReference type="ARBA" id="ARBA00022692"/>
    </source>
</evidence>
<keyword evidence="3" id="KW-1003">Cell membrane</keyword>
<dbReference type="InterPro" id="IPR051907">
    <property type="entry name" value="DoxX-like_oxidoreductase"/>
</dbReference>
<dbReference type="PANTHER" id="PTHR33452:SF1">
    <property type="entry name" value="INNER MEMBRANE PROTEIN YPHA-RELATED"/>
    <property type="match status" value="1"/>
</dbReference>
<keyword evidence="6 7" id="KW-0472">Membrane</keyword>
<feature type="transmembrane region" description="Helical" evidence="7">
    <location>
        <begin position="115"/>
        <end position="144"/>
    </location>
</feature>
<dbReference type="Proteomes" id="UP000605897">
    <property type="component" value="Unassembled WGS sequence"/>
</dbReference>
<keyword evidence="9" id="KW-1185">Reference proteome</keyword>
<organism evidence="8 9">
    <name type="scientific">Amycolatopsis deserti</name>
    <dbReference type="NCBI Taxonomy" id="185696"/>
    <lineage>
        <taxon>Bacteria</taxon>
        <taxon>Bacillati</taxon>
        <taxon>Actinomycetota</taxon>
        <taxon>Actinomycetes</taxon>
        <taxon>Pseudonocardiales</taxon>
        <taxon>Pseudonocardiaceae</taxon>
        <taxon>Amycolatopsis</taxon>
    </lineage>
</organism>
<evidence type="ECO:0000256" key="1">
    <source>
        <dbReference type="ARBA" id="ARBA00004651"/>
    </source>
</evidence>
<sequence length="212" mass="22560">MAYPARVTSPQDEPKTQNLFTESGYYEATDTASTSMLSDVEDRPSPPVNRYHGGIDFGLLVLRLVLGAILGAHGLQKVFGLFNGPGIDGTARILESVGYTAQPTLLAWVTGLSELIGAVLIVLGLFTQIGAAALLGVTANIVYVQWHGGLFEPSGFEFELLLAAVAFTLLFTGSGRIALDVNTPWRRRPVPFGVFFLLIAAAAAVVVIVLAR</sequence>
<keyword evidence="4 7" id="KW-0812">Transmembrane</keyword>
<evidence type="ECO:0000256" key="5">
    <source>
        <dbReference type="ARBA" id="ARBA00022989"/>
    </source>
</evidence>
<comment type="caution">
    <text evidence="8">The sequence shown here is derived from an EMBL/GenBank/DDBJ whole genome shotgun (WGS) entry which is preliminary data.</text>
</comment>
<proteinExistence type="inferred from homology"/>
<dbReference type="PANTHER" id="PTHR33452">
    <property type="entry name" value="OXIDOREDUCTASE CATD-RELATED"/>
    <property type="match status" value="1"/>
</dbReference>
<gene>
    <name evidence="8" type="ORF">GCM10017786_55530</name>
</gene>
<reference evidence="9" key="1">
    <citation type="journal article" date="2019" name="Int. J. Syst. Evol. Microbiol.">
        <title>The Global Catalogue of Microorganisms (GCM) 10K type strain sequencing project: providing services to taxonomists for standard genome sequencing and annotation.</title>
        <authorList>
            <consortium name="The Broad Institute Genomics Platform"/>
            <consortium name="The Broad Institute Genome Sequencing Center for Infectious Disease"/>
            <person name="Wu L."/>
            <person name="Ma J."/>
        </authorList>
    </citation>
    <scope>NUCLEOTIDE SEQUENCE [LARGE SCALE GENOMIC DNA]</scope>
    <source>
        <strain evidence="9">CGMCC 4.7677</strain>
    </source>
</reference>
<feature type="transmembrane region" description="Helical" evidence="7">
    <location>
        <begin position="156"/>
        <end position="178"/>
    </location>
</feature>
<evidence type="ECO:0000256" key="6">
    <source>
        <dbReference type="ARBA" id="ARBA00023136"/>
    </source>
</evidence>
<evidence type="ECO:0000313" key="9">
    <source>
        <dbReference type="Proteomes" id="UP000605897"/>
    </source>
</evidence>
<comment type="subcellular location">
    <subcellularLocation>
        <location evidence="1">Cell membrane</location>
        <topology evidence="1">Multi-pass membrane protein</topology>
    </subcellularLocation>
</comment>
<evidence type="ECO:0000313" key="8">
    <source>
        <dbReference type="EMBL" id="GHF14716.1"/>
    </source>
</evidence>
<dbReference type="InterPro" id="IPR032808">
    <property type="entry name" value="DoxX"/>
</dbReference>
<evidence type="ECO:0000256" key="7">
    <source>
        <dbReference type="SAM" id="Phobius"/>
    </source>
</evidence>
<protein>
    <submittedName>
        <fullName evidence="8">Membrane protein</fullName>
    </submittedName>
</protein>
<feature type="transmembrane region" description="Helical" evidence="7">
    <location>
        <begin position="190"/>
        <end position="211"/>
    </location>
</feature>
<evidence type="ECO:0000256" key="3">
    <source>
        <dbReference type="ARBA" id="ARBA00022475"/>
    </source>
</evidence>